<keyword evidence="8" id="KW-1185">Reference proteome</keyword>
<dbReference type="GO" id="GO:0061630">
    <property type="term" value="F:ubiquitin protein ligase activity"/>
    <property type="evidence" value="ECO:0007669"/>
    <property type="project" value="TreeGrafter"/>
</dbReference>
<gene>
    <name evidence="7" type="ORF">LAQU0_S20e01200g</name>
</gene>
<dbReference type="PROSITE" id="PS50089">
    <property type="entry name" value="ZF_RING_2"/>
    <property type="match status" value="1"/>
</dbReference>
<evidence type="ECO:0000259" key="6">
    <source>
        <dbReference type="PROSITE" id="PS50089"/>
    </source>
</evidence>
<dbReference type="GO" id="GO:0008270">
    <property type="term" value="F:zinc ion binding"/>
    <property type="evidence" value="ECO:0007669"/>
    <property type="project" value="UniProtKB-KW"/>
</dbReference>
<sequence>MDNRVFAAIFVPVLVVSLLVTAAFWLRSRLGFSDSYRLDVSVYQRQGDPDLEDFSHCTSLLKITEAVKSEVDIDFQDKPKTLSLNAFCEIFPTTQYGSFREQYPVDDQESCVICQEQLNDLNNVRVLGCSHVFHTHCIDRWVCGNSACCPLCKRSYSLPVGSCHVIAYIEKSLGPGYNVNSSIISKANTWLGVYPDLQEFADQKLTRYSSKAWKAALIFCLVKKSKLKGIIIVREGHRRYELMMAVEEIHMETLRNELRTPIHTLPKQQI</sequence>
<name>A0A0N7MME1_9SACH</name>
<keyword evidence="2 4" id="KW-0863">Zinc-finger</keyword>
<keyword evidence="5" id="KW-0812">Transmembrane</keyword>
<accession>A0A0N7MME1</accession>
<dbReference type="InterPro" id="IPR051834">
    <property type="entry name" value="RING_finger_E3_ligase"/>
</dbReference>
<dbReference type="GO" id="GO:0005634">
    <property type="term" value="C:nucleus"/>
    <property type="evidence" value="ECO:0007669"/>
    <property type="project" value="TreeGrafter"/>
</dbReference>
<evidence type="ECO:0000256" key="3">
    <source>
        <dbReference type="ARBA" id="ARBA00022833"/>
    </source>
</evidence>
<evidence type="ECO:0000313" key="8">
    <source>
        <dbReference type="Proteomes" id="UP000236544"/>
    </source>
</evidence>
<evidence type="ECO:0000256" key="4">
    <source>
        <dbReference type="PROSITE-ProRule" id="PRU00175"/>
    </source>
</evidence>
<evidence type="ECO:0000313" key="7">
    <source>
        <dbReference type="EMBL" id="CUS24847.1"/>
    </source>
</evidence>
<dbReference type="SMART" id="SM00184">
    <property type="entry name" value="RING"/>
    <property type="match status" value="1"/>
</dbReference>
<dbReference type="SUPFAM" id="SSF57850">
    <property type="entry name" value="RING/U-box"/>
    <property type="match status" value="1"/>
</dbReference>
<dbReference type="EMBL" id="LN890575">
    <property type="protein sequence ID" value="CUS24847.1"/>
    <property type="molecule type" value="Genomic_DNA"/>
</dbReference>
<protein>
    <submittedName>
        <fullName evidence="7">LAQU0S20e01200g1_1</fullName>
    </submittedName>
</protein>
<dbReference type="GO" id="GO:0006511">
    <property type="term" value="P:ubiquitin-dependent protein catabolic process"/>
    <property type="evidence" value="ECO:0007669"/>
    <property type="project" value="TreeGrafter"/>
</dbReference>
<dbReference type="Proteomes" id="UP000236544">
    <property type="component" value="Unassembled WGS sequence"/>
</dbReference>
<dbReference type="Pfam" id="PF13639">
    <property type="entry name" value="zf-RING_2"/>
    <property type="match status" value="1"/>
</dbReference>
<keyword evidence="5" id="KW-1133">Transmembrane helix</keyword>
<dbReference type="CDD" id="cd16448">
    <property type="entry name" value="RING-H2"/>
    <property type="match status" value="1"/>
</dbReference>
<keyword evidence="5" id="KW-0472">Membrane</keyword>
<dbReference type="AlphaFoldDB" id="A0A0N7MME1"/>
<evidence type="ECO:0000256" key="2">
    <source>
        <dbReference type="ARBA" id="ARBA00022771"/>
    </source>
</evidence>
<dbReference type="PANTHER" id="PTHR45931:SF3">
    <property type="entry name" value="RING ZINC FINGER-CONTAINING PROTEIN"/>
    <property type="match status" value="1"/>
</dbReference>
<dbReference type="OrthoDB" id="8062037at2759"/>
<reference evidence="8" key="1">
    <citation type="submission" date="2015-10" db="EMBL/GenBank/DDBJ databases">
        <authorList>
            <person name="Devillers H."/>
        </authorList>
    </citation>
    <scope>NUCLEOTIDE SEQUENCE [LARGE SCALE GENOMIC DNA]</scope>
</reference>
<dbReference type="Gene3D" id="3.30.40.10">
    <property type="entry name" value="Zinc/RING finger domain, C3HC4 (zinc finger)"/>
    <property type="match status" value="1"/>
</dbReference>
<keyword evidence="1" id="KW-0479">Metal-binding</keyword>
<dbReference type="PANTHER" id="PTHR45931">
    <property type="entry name" value="SI:CH211-59O9.10"/>
    <property type="match status" value="1"/>
</dbReference>
<evidence type="ECO:0000256" key="1">
    <source>
        <dbReference type="ARBA" id="ARBA00022723"/>
    </source>
</evidence>
<dbReference type="InterPro" id="IPR001841">
    <property type="entry name" value="Znf_RING"/>
</dbReference>
<feature type="transmembrane region" description="Helical" evidence="5">
    <location>
        <begin position="6"/>
        <end position="26"/>
    </location>
</feature>
<organism evidence="7 8">
    <name type="scientific">Lachancea quebecensis</name>
    <dbReference type="NCBI Taxonomy" id="1654605"/>
    <lineage>
        <taxon>Eukaryota</taxon>
        <taxon>Fungi</taxon>
        <taxon>Dikarya</taxon>
        <taxon>Ascomycota</taxon>
        <taxon>Saccharomycotina</taxon>
        <taxon>Saccharomycetes</taxon>
        <taxon>Saccharomycetales</taxon>
        <taxon>Saccharomycetaceae</taxon>
        <taxon>Lachancea</taxon>
    </lineage>
</organism>
<dbReference type="InterPro" id="IPR013083">
    <property type="entry name" value="Znf_RING/FYVE/PHD"/>
</dbReference>
<feature type="domain" description="RING-type" evidence="6">
    <location>
        <begin position="111"/>
        <end position="153"/>
    </location>
</feature>
<keyword evidence="3" id="KW-0862">Zinc</keyword>
<proteinExistence type="predicted"/>
<evidence type="ECO:0000256" key="5">
    <source>
        <dbReference type="SAM" id="Phobius"/>
    </source>
</evidence>